<feature type="compositionally biased region" description="Pro residues" evidence="1">
    <location>
        <begin position="539"/>
        <end position="549"/>
    </location>
</feature>
<name>A0A1H8YQP6_9PSEU</name>
<feature type="region of interest" description="Disordered" evidence="1">
    <location>
        <begin position="26"/>
        <end position="69"/>
    </location>
</feature>
<dbReference type="EMBL" id="FOEF01000053">
    <property type="protein sequence ID" value="SEP54534.1"/>
    <property type="molecule type" value="Genomic_DNA"/>
</dbReference>
<feature type="compositionally biased region" description="Pro residues" evidence="1">
    <location>
        <begin position="399"/>
        <end position="408"/>
    </location>
</feature>
<feature type="transmembrane region" description="Helical" evidence="2">
    <location>
        <begin position="248"/>
        <end position="268"/>
    </location>
</feature>
<feature type="transmembrane region" description="Helical" evidence="2">
    <location>
        <begin position="280"/>
        <end position="303"/>
    </location>
</feature>
<dbReference type="Proteomes" id="UP000198582">
    <property type="component" value="Unassembled WGS sequence"/>
</dbReference>
<feature type="transmembrane region" description="Helical" evidence="2">
    <location>
        <begin position="162"/>
        <end position="180"/>
    </location>
</feature>
<protein>
    <recommendedName>
        <fullName evidence="5">TrbL/VirB6 plasmid conjugal transfer protein</fullName>
    </recommendedName>
</protein>
<feature type="region of interest" description="Disordered" evidence="1">
    <location>
        <begin position="424"/>
        <end position="601"/>
    </location>
</feature>
<feature type="transmembrane region" description="Helical" evidence="2">
    <location>
        <begin position="315"/>
        <end position="337"/>
    </location>
</feature>
<keyword evidence="2" id="KW-0812">Transmembrane</keyword>
<evidence type="ECO:0000313" key="3">
    <source>
        <dbReference type="EMBL" id="SEP54534.1"/>
    </source>
</evidence>
<gene>
    <name evidence="3" type="ORF">SAMN04489732_15310</name>
</gene>
<evidence type="ECO:0000256" key="2">
    <source>
        <dbReference type="SAM" id="Phobius"/>
    </source>
</evidence>
<evidence type="ECO:0000313" key="4">
    <source>
        <dbReference type="Proteomes" id="UP000198582"/>
    </source>
</evidence>
<dbReference type="Pfam" id="PF19590">
    <property type="entry name" value="TrbL_3"/>
    <property type="match status" value="1"/>
</dbReference>
<evidence type="ECO:0000256" key="1">
    <source>
        <dbReference type="SAM" id="MobiDB-lite"/>
    </source>
</evidence>
<keyword evidence="2" id="KW-1133">Transmembrane helix</keyword>
<feature type="transmembrane region" description="Helical" evidence="2">
    <location>
        <begin position="129"/>
        <end position="150"/>
    </location>
</feature>
<dbReference type="InterPro" id="IPR045782">
    <property type="entry name" value="TrbL_3"/>
</dbReference>
<reference evidence="3 4" key="1">
    <citation type="submission" date="2016-10" db="EMBL/GenBank/DDBJ databases">
        <authorList>
            <person name="de Groot N.N."/>
        </authorList>
    </citation>
    <scope>NUCLEOTIDE SEQUENCE [LARGE SCALE GENOMIC DNA]</scope>
    <source>
        <strain evidence="3 4">DSM 44993</strain>
    </source>
</reference>
<feature type="compositionally biased region" description="Pro residues" evidence="1">
    <location>
        <begin position="579"/>
        <end position="588"/>
    </location>
</feature>
<keyword evidence="2" id="KW-0472">Membrane</keyword>
<feature type="compositionally biased region" description="Gly residues" evidence="1">
    <location>
        <begin position="58"/>
        <end position="68"/>
    </location>
</feature>
<feature type="compositionally biased region" description="Low complexity" evidence="1">
    <location>
        <begin position="374"/>
        <end position="387"/>
    </location>
</feature>
<evidence type="ECO:0008006" key="5">
    <source>
        <dbReference type="Google" id="ProtNLM"/>
    </source>
</evidence>
<feature type="transmembrane region" description="Helical" evidence="2">
    <location>
        <begin position="215"/>
        <end position="241"/>
    </location>
</feature>
<dbReference type="STRING" id="394193.SAMN04489732_15310"/>
<feature type="region of interest" description="Disordered" evidence="1">
    <location>
        <begin position="371"/>
        <end position="411"/>
    </location>
</feature>
<feature type="compositionally biased region" description="Low complexity" evidence="1">
    <location>
        <begin position="494"/>
        <end position="522"/>
    </location>
</feature>
<proteinExistence type="predicted"/>
<dbReference type="AlphaFoldDB" id="A0A1H8YQP6"/>
<feature type="compositionally biased region" description="Basic and acidic residues" evidence="1">
    <location>
        <begin position="555"/>
        <end position="566"/>
    </location>
</feature>
<keyword evidence="4" id="KW-1185">Reference proteome</keyword>
<sequence length="601" mass="62053">MPASPLPPVTELPPVSCFPGQIGCAPSGPSSAPGTSPEPPCTGEGCIPQPDPAPPGTGPGQPGPGVTGGDADCGLTNISGCMTAAINAVFRELVRSALDPLLKLLGETAFSTPTLDSLPGVTNLWNHSWLIVLACYGGLIMVGGIIVMAHESVQSRYSMKEIAPRLIVSFFASMLSLFLIDKAIRLANALSVAVLDGGVDPPKLGDTLAGAINGAYSAVASAGLFLLLLQVVLVIAVIALLLVYVVRVIFTLILIVSAPLWVACHALPHTDGIARWGWRALGATLGIQVAQSLTLIVAVNTVLNGSVRLFNSLGGGLVMLLAALGLLYILFKIPFWFLSATKLGTGRSFLGGLVKAFVVAKTFGAIAGRGGRFGTARTPATPTPTRRSGGGGRAGAGDPPWPPQPRMAPNPEAVNKRMREQYDAERLRAAQQPRRPSQEPRFLQPGPHTPTHDPAVSSGEPARPAAPEFSSAPRPATPVPPPAGRGGRGRKPAAPRFQAPGTPRRTGGTTAARPVAVAAVPPHLRFQPATPEPGHTSPPVTPATPPPAAPVFRPARPEPRLGDARPRTPSVPPLAFRAPAPPPTPAPKSVPKSPSRGGTPS</sequence>
<accession>A0A1H8YQP6</accession>
<feature type="compositionally biased region" description="Low complexity" evidence="1">
    <location>
        <begin position="26"/>
        <end position="35"/>
    </location>
</feature>
<organism evidence="3 4">
    <name type="scientific">Amycolatopsis saalfeldensis</name>
    <dbReference type="NCBI Taxonomy" id="394193"/>
    <lineage>
        <taxon>Bacteria</taxon>
        <taxon>Bacillati</taxon>
        <taxon>Actinomycetota</taxon>
        <taxon>Actinomycetes</taxon>
        <taxon>Pseudonocardiales</taxon>
        <taxon>Pseudonocardiaceae</taxon>
        <taxon>Amycolatopsis</taxon>
    </lineage>
</organism>